<dbReference type="PROSITE" id="PS50125">
    <property type="entry name" value="GUANYLATE_CYCLASE_2"/>
    <property type="match status" value="1"/>
</dbReference>
<dbReference type="PANTHER" id="PTHR11920">
    <property type="entry name" value="GUANYLYL CYCLASE"/>
    <property type="match status" value="1"/>
</dbReference>
<dbReference type="Pfam" id="PF00211">
    <property type="entry name" value="Guanylate_cyc"/>
    <property type="match status" value="1"/>
</dbReference>
<evidence type="ECO:0000256" key="4">
    <source>
        <dbReference type="ARBA" id="ARBA00022989"/>
    </source>
</evidence>
<evidence type="ECO:0000256" key="6">
    <source>
        <dbReference type="ARBA" id="ARBA00023239"/>
    </source>
</evidence>
<keyword evidence="5" id="KW-0472">Membrane</keyword>
<feature type="compositionally biased region" description="Low complexity" evidence="7">
    <location>
        <begin position="105"/>
        <end position="123"/>
    </location>
</feature>
<keyword evidence="2" id="KW-0812">Transmembrane</keyword>
<evidence type="ECO:0000256" key="1">
    <source>
        <dbReference type="ARBA" id="ARBA00004370"/>
    </source>
</evidence>
<keyword evidence="6" id="KW-0456">Lyase</keyword>
<comment type="subcellular location">
    <subcellularLocation>
        <location evidence="1">Membrane</location>
    </subcellularLocation>
</comment>
<evidence type="ECO:0000259" key="8">
    <source>
        <dbReference type="PROSITE" id="PS50125"/>
    </source>
</evidence>
<evidence type="ECO:0000313" key="9">
    <source>
        <dbReference type="EMBL" id="KAF5842757.1"/>
    </source>
</evidence>
<keyword evidence="3" id="KW-0547">Nucleotide-binding</keyword>
<protein>
    <submittedName>
        <fullName evidence="9">Nucleotide cyclase</fullName>
    </submittedName>
</protein>
<dbReference type="Gene3D" id="3.30.70.1230">
    <property type="entry name" value="Nucleotide cyclase"/>
    <property type="match status" value="1"/>
</dbReference>
<evidence type="ECO:0000256" key="7">
    <source>
        <dbReference type="SAM" id="MobiDB-lite"/>
    </source>
</evidence>
<dbReference type="Proteomes" id="UP000815325">
    <property type="component" value="Unassembled WGS sequence"/>
</dbReference>
<organism evidence="9 10">
    <name type="scientific">Dunaliella salina</name>
    <name type="common">Green alga</name>
    <name type="synonym">Protococcus salinus</name>
    <dbReference type="NCBI Taxonomy" id="3046"/>
    <lineage>
        <taxon>Eukaryota</taxon>
        <taxon>Viridiplantae</taxon>
        <taxon>Chlorophyta</taxon>
        <taxon>core chlorophytes</taxon>
        <taxon>Chlorophyceae</taxon>
        <taxon>CS clade</taxon>
        <taxon>Chlamydomonadales</taxon>
        <taxon>Dunaliellaceae</taxon>
        <taxon>Dunaliella</taxon>
    </lineage>
</organism>
<reference evidence="9" key="1">
    <citation type="submission" date="2017-08" db="EMBL/GenBank/DDBJ databases">
        <authorList>
            <person name="Polle J.E."/>
            <person name="Barry K."/>
            <person name="Cushman J."/>
            <person name="Schmutz J."/>
            <person name="Tran D."/>
            <person name="Hathwaick L.T."/>
            <person name="Yim W.C."/>
            <person name="Jenkins J."/>
            <person name="Mckie-Krisberg Z.M."/>
            <person name="Prochnik S."/>
            <person name="Lindquist E."/>
            <person name="Dockter R.B."/>
            <person name="Adam C."/>
            <person name="Molina H."/>
            <person name="Bunkerborg J."/>
            <person name="Jin E."/>
            <person name="Buchheim M."/>
            <person name="Magnuson J."/>
        </authorList>
    </citation>
    <scope>NUCLEOTIDE SEQUENCE</scope>
    <source>
        <strain evidence="9">CCAP 19/18</strain>
    </source>
</reference>
<dbReference type="CDD" id="cd07302">
    <property type="entry name" value="CHD"/>
    <property type="match status" value="1"/>
</dbReference>
<proteinExistence type="predicted"/>
<dbReference type="EMBL" id="MU069455">
    <property type="protein sequence ID" value="KAF5842757.1"/>
    <property type="molecule type" value="Genomic_DNA"/>
</dbReference>
<sequence>MQFAKAALTFAAQQPVRLRIGMHTGGIVAGVLGSKLPKFSVFGDAMDTASRMESTGMPGRIHASEATRNMLPHVDWEATGGVEVEGKGRMESYLWNPCLGPRSALSLRSSTTSTTSQPARPRSVPQTTLGPPSPAPPFAALRSALHVLYGREIPQAANPVICPKSWQGGNRHRRLLHAKQDI</sequence>
<feature type="domain" description="Guanylate cyclase" evidence="8">
    <location>
        <begin position="1"/>
        <end position="53"/>
    </location>
</feature>
<dbReference type="InterPro" id="IPR050401">
    <property type="entry name" value="Cyclic_nucleotide_synthase"/>
</dbReference>
<accession>A0ABQ7H7C9</accession>
<keyword evidence="10" id="KW-1185">Reference proteome</keyword>
<comment type="caution">
    <text evidence="9">The sequence shown here is derived from an EMBL/GenBank/DDBJ whole genome shotgun (WGS) entry which is preliminary data.</text>
</comment>
<evidence type="ECO:0000256" key="2">
    <source>
        <dbReference type="ARBA" id="ARBA00022692"/>
    </source>
</evidence>
<dbReference type="SUPFAM" id="SSF55073">
    <property type="entry name" value="Nucleotide cyclase"/>
    <property type="match status" value="1"/>
</dbReference>
<evidence type="ECO:0000313" key="10">
    <source>
        <dbReference type="Proteomes" id="UP000815325"/>
    </source>
</evidence>
<dbReference type="PANTHER" id="PTHR11920:SF335">
    <property type="entry name" value="GUANYLATE CYCLASE"/>
    <property type="match status" value="1"/>
</dbReference>
<dbReference type="InterPro" id="IPR001054">
    <property type="entry name" value="A/G_cyclase"/>
</dbReference>
<gene>
    <name evidence="9" type="ORF">DUNSADRAFT_5129</name>
</gene>
<evidence type="ECO:0000256" key="3">
    <source>
        <dbReference type="ARBA" id="ARBA00022741"/>
    </source>
</evidence>
<feature type="region of interest" description="Disordered" evidence="7">
    <location>
        <begin position="105"/>
        <end position="137"/>
    </location>
</feature>
<dbReference type="InterPro" id="IPR029787">
    <property type="entry name" value="Nucleotide_cyclase"/>
</dbReference>
<evidence type="ECO:0000256" key="5">
    <source>
        <dbReference type="ARBA" id="ARBA00023136"/>
    </source>
</evidence>
<name>A0ABQ7H7C9_DUNSA</name>
<keyword evidence="4" id="KW-1133">Transmembrane helix</keyword>